<dbReference type="InterPro" id="IPR019801">
    <property type="entry name" value="Glyco_hydro_35_CS"/>
</dbReference>
<comment type="caution">
    <text evidence="7">The sequence shown here is derived from an EMBL/GenBank/DDBJ whole genome shotgun (WGS) entry which is preliminary data.</text>
</comment>
<dbReference type="SUPFAM" id="SSF51445">
    <property type="entry name" value="(Trans)glycosidases"/>
    <property type="match status" value="1"/>
</dbReference>
<evidence type="ECO:0000313" key="8">
    <source>
        <dbReference type="Proteomes" id="UP000734511"/>
    </source>
</evidence>
<name>A0ABX0ZVD8_9ACTN</name>
<evidence type="ECO:0000259" key="6">
    <source>
        <dbReference type="Pfam" id="PF21467"/>
    </source>
</evidence>
<proteinExistence type="inferred from homology"/>
<dbReference type="Pfam" id="PF01301">
    <property type="entry name" value="Glyco_hydro_35"/>
    <property type="match status" value="1"/>
</dbReference>
<dbReference type="InterPro" id="IPR026283">
    <property type="entry name" value="B-gal_1-like"/>
</dbReference>
<dbReference type="Proteomes" id="UP000734511">
    <property type="component" value="Unassembled WGS sequence"/>
</dbReference>
<feature type="domain" description="Beta-galactosidase 1-like first all-beta" evidence="5">
    <location>
        <begin position="367"/>
        <end position="482"/>
    </location>
</feature>
<dbReference type="SUPFAM" id="SSF49785">
    <property type="entry name" value="Galactose-binding domain-like"/>
    <property type="match status" value="1"/>
</dbReference>
<accession>A0ABX0ZVD8</accession>
<dbReference type="PANTHER" id="PTHR23421">
    <property type="entry name" value="BETA-GALACTOSIDASE RELATED"/>
    <property type="match status" value="1"/>
</dbReference>
<dbReference type="InterPro" id="IPR001944">
    <property type="entry name" value="Glycoside_Hdrlase_35"/>
</dbReference>
<evidence type="ECO:0000256" key="1">
    <source>
        <dbReference type="ARBA" id="ARBA00009809"/>
    </source>
</evidence>
<dbReference type="PRINTS" id="PR00742">
    <property type="entry name" value="GLHYDRLASE35"/>
</dbReference>
<reference evidence="7 8" key="1">
    <citation type="submission" date="2020-03" db="EMBL/GenBank/DDBJ databases">
        <title>WGS of actinomycetes isolated from Thailand.</title>
        <authorList>
            <person name="Thawai C."/>
        </authorList>
    </citation>
    <scope>NUCLEOTIDE SEQUENCE [LARGE SCALE GENOMIC DNA]</scope>
    <source>
        <strain evidence="7 8">PRB2-1</strain>
    </source>
</reference>
<dbReference type="InterPro" id="IPR031330">
    <property type="entry name" value="Gly_Hdrlase_35_cat"/>
</dbReference>
<comment type="similarity">
    <text evidence="1">Belongs to the glycosyl hydrolase 35 family.</text>
</comment>
<keyword evidence="8" id="KW-1185">Reference proteome</keyword>
<sequence length="589" mass="63795">MPVLRIDKEGFRLDDAPFRIISGALHYFRVHPDQWRDRLRKARLLGLNTVDTYVPWNLHEPRPGEFTADGGLDLERFLRLAAEEGLYVLLRPGPYICGEWEGGGLPGWLLAEPDIRLRSTDPRFLAAVERYFAALLPRAAPYLGTRGGPVLAVQLENEFGAYGDDRPYLLRLAEMLRAHGVDVPLFTCDQPADLARGSVPGVLATANFGSRVAESLARLRGHQPEGPLMCGEFWNGWFDRWGGLHAARPPESAAEDLDRLLAAGASVNLYMFHGGTNFGFTNGANDKHTYRPTVTSYDYGAPLDEAGDPTPKYAAFREVIARYAPVPDAPLPEPSKKLDLPGIALPRRAALLAQLPALGTAVPGERPLTLEELAARHGAGDGLGFAFYQARLTVPGATVLHVPAVRDRAQVFLDGQPAGVLERENHEHALAFTVPEGGALLSLLVENQGRVNYGRAIHDRKGLLGTVTANGAALTGWSSTALPLTDLSGLAFADPGPAPLVGPVFHRGEFDVAAPADTYLDLTGWTKGCAWVNGFALGRYWSRGPQRRLYVPGPALRPGRNEIVVLELHATARAEVGLCGTPDLGPTEE</sequence>
<dbReference type="InterPro" id="IPR048913">
    <property type="entry name" value="BetaGal_gal-bd"/>
</dbReference>
<dbReference type="Gene3D" id="3.20.20.80">
    <property type="entry name" value="Glycosidases"/>
    <property type="match status" value="1"/>
</dbReference>
<gene>
    <name evidence="7" type="ORF">HCN08_25575</name>
</gene>
<dbReference type="InterPro" id="IPR017853">
    <property type="entry name" value="GH"/>
</dbReference>
<dbReference type="PIRSF" id="PIRSF006336">
    <property type="entry name" value="B-gal"/>
    <property type="match status" value="1"/>
</dbReference>
<dbReference type="Pfam" id="PF21467">
    <property type="entry name" value="BetaGal_gal-bd"/>
    <property type="match status" value="1"/>
</dbReference>
<dbReference type="Gene3D" id="2.60.120.260">
    <property type="entry name" value="Galactose-binding domain-like"/>
    <property type="match status" value="2"/>
</dbReference>
<evidence type="ECO:0000256" key="2">
    <source>
        <dbReference type="ARBA" id="ARBA00022801"/>
    </source>
</evidence>
<evidence type="ECO:0000259" key="4">
    <source>
        <dbReference type="Pfam" id="PF01301"/>
    </source>
</evidence>
<organism evidence="7 8">
    <name type="scientific">Actinacidiphila epipremni</name>
    <dbReference type="NCBI Taxonomy" id="2053013"/>
    <lineage>
        <taxon>Bacteria</taxon>
        <taxon>Bacillati</taxon>
        <taxon>Actinomycetota</taxon>
        <taxon>Actinomycetes</taxon>
        <taxon>Kitasatosporales</taxon>
        <taxon>Streptomycetaceae</taxon>
        <taxon>Actinacidiphila</taxon>
    </lineage>
</organism>
<evidence type="ECO:0000313" key="7">
    <source>
        <dbReference type="EMBL" id="NJP46747.1"/>
    </source>
</evidence>
<keyword evidence="3" id="KW-0326">Glycosidase</keyword>
<dbReference type="Pfam" id="PF21317">
    <property type="entry name" value="BetaGal_ABD_1"/>
    <property type="match status" value="1"/>
</dbReference>
<protein>
    <submittedName>
        <fullName evidence="7">Beta-galactosidase</fullName>
    </submittedName>
</protein>
<dbReference type="InterPro" id="IPR008979">
    <property type="entry name" value="Galactose-bd-like_sf"/>
</dbReference>
<dbReference type="InterPro" id="IPR048912">
    <property type="entry name" value="BetaGal1-like_ABD1"/>
</dbReference>
<keyword evidence="2" id="KW-0378">Hydrolase</keyword>
<dbReference type="PROSITE" id="PS01182">
    <property type="entry name" value="GLYCOSYL_HYDROL_F35"/>
    <property type="match status" value="1"/>
</dbReference>
<dbReference type="RefSeq" id="WP_167985601.1">
    <property type="nucleotide sequence ID" value="NZ_JAATEJ010000024.1"/>
</dbReference>
<feature type="domain" description="Beta-galactosidase galactose-binding" evidence="6">
    <location>
        <begin position="503"/>
        <end position="561"/>
    </location>
</feature>
<dbReference type="EMBL" id="JAATEJ010000024">
    <property type="protein sequence ID" value="NJP46747.1"/>
    <property type="molecule type" value="Genomic_DNA"/>
</dbReference>
<evidence type="ECO:0000259" key="5">
    <source>
        <dbReference type="Pfam" id="PF21317"/>
    </source>
</evidence>
<evidence type="ECO:0000256" key="3">
    <source>
        <dbReference type="ARBA" id="ARBA00023295"/>
    </source>
</evidence>
<feature type="domain" description="Glycoside hydrolase 35 catalytic" evidence="4">
    <location>
        <begin position="11"/>
        <end position="322"/>
    </location>
</feature>